<feature type="region of interest" description="Disordered" evidence="2">
    <location>
        <begin position="545"/>
        <end position="623"/>
    </location>
</feature>
<accession>A0A2X1RIZ8</accession>
<comment type="subcellular location">
    <subcellularLocation>
        <location evidence="1">Cell envelope</location>
    </subcellularLocation>
</comment>
<protein>
    <submittedName>
        <fullName evidence="4">Cell wall-binding repeat-containing protein</fullName>
    </submittedName>
</protein>
<dbReference type="PANTHER" id="PTHR30032">
    <property type="entry name" value="N-ACETYLMURAMOYL-L-ALANINE AMIDASE-RELATED"/>
    <property type="match status" value="1"/>
</dbReference>
<evidence type="ECO:0000256" key="2">
    <source>
        <dbReference type="SAM" id="MobiDB-lite"/>
    </source>
</evidence>
<organism evidence="4 5">
    <name type="scientific">Mobiluncus mulieris</name>
    <dbReference type="NCBI Taxonomy" id="2052"/>
    <lineage>
        <taxon>Bacteria</taxon>
        <taxon>Bacillati</taxon>
        <taxon>Actinomycetota</taxon>
        <taxon>Actinomycetes</taxon>
        <taxon>Actinomycetales</taxon>
        <taxon>Actinomycetaceae</taxon>
        <taxon>Mobiluncus</taxon>
    </lineage>
</organism>
<dbReference type="Gene3D" id="3.40.50.12090">
    <property type="match status" value="1"/>
</dbReference>
<dbReference type="InterPro" id="IPR013378">
    <property type="entry name" value="InlB-like_B-rpt"/>
</dbReference>
<keyword evidence="3" id="KW-0732">Signal</keyword>
<dbReference type="InterPro" id="IPR007253">
    <property type="entry name" value="Cell_wall-bd_2"/>
</dbReference>
<dbReference type="EMBL" id="JABCUV010000002">
    <property type="protein sequence ID" value="NMW92704.1"/>
    <property type="molecule type" value="Genomic_DNA"/>
</dbReference>
<dbReference type="Proteomes" id="UP000582487">
    <property type="component" value="Unassembled WGS sequence"/>
</dbReference>
<feature type="signal peptide" evidence="3">
    <location>
        <begin position="1"/>
        <end position="37"/>
    </location>
</feature>
<sequence length="914" mass="95520">MKYQYGVLQRRNCAKRFGVAAMCGAVLVGLSPVVVNAAFAESIPGDKKTIDVKLENKPATNAALTEELKNKAGTEIEVTPKDNQTNCPTLAVEGKPAKSQSGDAYVFTDKLGFTENKSENPTEDTTCTYIITLQNPAEGDTLVLDKSAYRLEWKYTPGAGAEDAQKRQGTWESKLRKFDDKAKAEAANSGNEGTEQNDAYFQSFFKYWHIEFARGVHSSRFAEEYVPNGKNITQVPATGQCERNTEVFEGWQVNGKGGLISSEALKADAYKPTKSVVYKSSCIPPHTVKFYKEGTTNATGANAFKTATVRHNTPLTAGELPQYANTACTDNSSGNNKRIAGWKQFGETDTAAKTKTELTKPEAKVTKDLSYVAVCKPIVWVKVTLDANGGTLGAGSQYESQVESGTAFSKPADPTPPASKPGSKFLFWTEDGTTGTKKYDFTSAVNGNITLTAIYGYTVTYKKAADHADADKVIGVEDIVAGGDATGIATKGAKTIKVGEKLDSYCKATDVFKEWTVDENENDSIGKIDLPAMVNKNFTLTAKCEPKPVSPPAPPVPSVPPTPQPSPSASGGSGGGYSGSYFPPSASPSSSASADKGKEKEKPAAKKPDTKKPAAKKPTETKFDKMFKTPVKLAKEAVTRAAGANRVDTSLQALSQVKNHDTVVLATGSSFPDALVGGALAGAMKAGVVLTTNDTLEPAIVKQLQAQGTKTIQIVGGYGAISAAKEAALKAAGFQVTRLAGSDRYETAKMVKAATRSALGLKGSAKAKVSCNATGSNFPDALACASAASLTGGVVDLVKPGSAVTADASAETTICAGGAACAAAGHGVNKVVGSDRYETAYKIAELTPATGKVVVSNASNAAADALVAGALSASTNARLILSDGKRVNLPAGTKNAHLVGGTQALPNNIPMFTR</sequence>
<proteinExistence type="predicted"/>
<feature type="compositionally biased region" description="Basic and acidic residues" evidence="2">
    <location>
        <begin position="595"/>
        <end position="623"/>
    </location>
</feature>
<dbReference type="Pfam" id="PF09479">
    <property type="entry name" value="Flg_new"/>
    <property type="match status" value="1"/>
</dbReference>
<dbReference type="InterPro" id="IPR051922">
    <property type="entry name" value="Bact_Sporulation_Assoc"/>
</dbReference>
<dbReference type="Pfam" id="PF04122">
    <property type="entry name" value="CW_binding_2"/>
    <property type="match status" value="3"/>
</dbReference>
<dbReference type="RefSeq" id="WP_004013085.1">
    <property type="nucleotide sequence ID" value="NZ_JABCUV010000002.1"/>
</dbReference>
<feature type="chain" id="PRO_5039180507" evidence="3">
    <location>
        <begin position="38"/>
        <end position="914"/>
    </location>
</feature>
<evidence type="ECO:0000313" key="4">
    <source>
        <dbReference type="EMBL" id="NMW92704.1"/>
    </source>
</evidence>
<feature type="compositionally biased region" description="Low complexity" evidence="2">
    <location>
        <begin position="579"/>
        <end position="594"/>
    </location>
</feature>
<evidence type="ECO:0000313" key="5">
    <source>
        <dbReference type="Proteomes" id="UP000582487"/>
    </source>
</evidence>
<dbReference type="OrthoDB" id="9815928at2"/>
<gene>
    <name evidence="4" type="ORF">HHJ74_03095</name>
</gene>
<evidence type="ECO:0000256" key="1">
    <source>
        <dbReference type="ARBA" id="ARBA00004196"/>
    </source>
</evidence>
<dbReference type="PANTHER" id="PTHR30032:SF8">
    <property type="entry name" value="GERMINATION-SPECIFIC N-ACETYLMURAMOYL-L-ALANINE AMIDASE"/>
    <property type="match status" value="1"/>
</dbReference>
<reference evidence="4 5" key="1">
    <citation type="submission" date="2020-04" db="EMBL/GenBank/DDBJ databases">
        <title>Antimicrobial susceptibility and clonality of vaginal-derived multi-drug resistant Mobiluncus isolates in China.</title>
        <authorList>
            <person name="Zhang X."/>
        </authorList>
    </citation>
    <scope>NUCLEOTIDE SEQUENCE [LARGE SCALE GENOMIC DNA]</scope>
    <source>
        <strain evidence="4 5">7</strain>
    </source>
</reference>
<comment type="caution">
    <text evidence="4">The sequence shown here is derived from an EMBL/GenBank/DDBJ whole genome shotgun (WGS) entry which is preliminary data.</text>
</comment>
<name>A0A2X1RIZ8_9ACTO</name>
<evidence type="ECO:0000256" key="3">
    <source>
        <dbReference type="SAM" id="SignalP"/>
    </source>
</evidence>
<feature type="region of interest" description="Disordered" evidence="2">
    <location>
        <begin position="403"/>
        <end position="423"/>
    </location>
</feature>
<dbReference type="InterPro" id="IPR042229">
    <property type="entry name" value="Listeria/Bacterioides_rpt_sf"/>
</dbReference>
<feature type="compositionally biased region" description="Pro residues" evidence="2">
    <location>
        <begin position="548"/>
        <end position="566"/>
    </location>
</feature>
<dbReference type="AlphaFoldDB" id="A0A2X1RIZ8"/>
<dbReference type="Gene3D" id="2.60.40.4270">
    <property type="entry name" value="Listeria-Bacteroides repeat domain"/>
    <property type="match status" value="1"/>
</dbReference>